<evidence type="ECO:0000313" key="1">
    <source>
        <dbReference type="EMBL" id="PPK66206.1"/>
    </source>
</evidence>
<reference evidence="1 2" key="1">
    <citation type="submission" date="2018-02" db="EMBL/GenBank/DDBJ databases">
        <title>Genomic Encyclopedia of Archaeal and Bacterial Type Strains, Phase II (KMG-II): from individual species to whole genera.</title>
        <authorList>
            <person name="Goeker M."/>
        </authorList>
    </citation>
    <scope>NUCLEOTIDE SEQUENCE [LARGE SCALE GENOMIC DNA]</scope>
    <source>
        <strain evidence="1 2">YU 961-1</strain>
    </source>
</reference>
<dbReference type="Gene3D" id="1.25.40.10">
    <property type="entry name" value="Tetratricopeptide repeat domain"/>
    <property type="match status" value="1"/>
</dbReference>
<proteinExistence type="predicted"/>
<dbReference type="OrthoDB" id="581105at2"/>
<dbReference type="AlphaFoldDB" id="A0A2S6GM18"/>
<evidence type="ECO:0008006" key="3">
    <source>
        <dbReference type="Google" id="ProtNLM"/>
    </source>
</evidence>
<dbReference type="InterPro" id="IPR011990">
    <property type="entry name" value="TPR-like_helical_dom_sf"/>
</dbReference>
<gene>
    <name evidence="1" type="ORF">CLV40_111170</name>
</gene>
<dbReference type="InterPro" id="IPR027417">
    <property type="entry name" value="P-loop_NTPase"/>
</dbReference>
<dbReference type="Gene3D" id="3.40.50.300">
    <property type="entry name" value="P-loop containing nucleotide triphosphate hydrolases"/>
    <property type="match status" value="1"/>
</dbReference>
<dbReference type="PANTHER" id="PTHR47691:SF3">
    <property type="entry name" value="HTH-TYPE TRANSCRIPTIONAL REGULATOR RV0890C-RELATED"/>
    <property type="match status" value="1"/>
</dbReference>
<dbReference type="SUPFAM" id="SSF48452">
    <property type="entry name" value="TPR-like"/>
    <property type="match status" value="1"/>
</dbReference>
<evidence type="ECO:0000313" key="2">
    <source>
        <dbReference type="Proteomes" id="UP000239203"/>
    </source>
</evidence>
<dbReference type="EMBL" id="PTIX01000011">
    <property type="protein sequence ID" value="PPK66206.1"/>
    <property type="molecule type" value="Genomic_DNA"/>
</dbReference>
<comment type="caution">
    <text evidence="1">The sequence shown here is derived from an EMBL/GenBank/DDBJ whole genome shotgun (WGS) entry which is preliminary data.</text>
</comment>
<organism evidence="1 2">
    <name type="scientific">Actinokineospora auranticolor</name>
    <dbReference type="NCBI Taxonomy" id="155976"/>
    <lineage>
        <taxon>Bacteria</taxon>
        <taxon>Bacillati</taxon>
        <taxon>Actinomycetota</taxon>
        <taxon>Actinomycetes</taxon>
        <taxon>Pseudonocardiales</taxon>
        <taxon>Pseudonocardiaceae</taxon>
        <taxon>Actinokineospora</taxon>
    </lineage>
</organism>
<name>A0A2S6GM18_9PSEU</name>
<sequence>MSPATAVVDGVIEDAAVSVPVRRPGVSRYVEPLEAVSRLDRLDVEAGGAPRVVVTGAPGVGTSALVAWWAARTAHRFPGGVRCLDVRERPGVSVAAVLAGWLREMGLDPEAVSGEEAALVAVWRAVTAERPVTLVLDHVVDRVLGVVEALLPGPGSAVLITSVDRLSDWRRARGFALTRLGPLAPEGAVAVMRAWLDPADPRAEPKRLGPVAWRLGSVPLALATAGALLAAHPGLTPEELAAVLPAPAVGPGPAIEATLAASVAALDEPMRRLFLAVGWHPGPTAGVAAVAAGLEWSAARVAAGCAALAERTLLLRAGPGRWRVHHAHRAHLDTTTAAAAAWTAEDRDGVREGIIAWYADRAAAAAVALDPHTRRHHPALRATEPGAVFTTPADAHAWALTARDTVVDVLDAAARHGHHDLTAALAEVMPAISPLAGRDPVALARADRHGHRAATALGQDVLAAVFLTRICRGLTDQGVVDAAIAGGRDAVTAAAPNGDAEVAADAEAALAAALHRAGRLDEALTHADRATAHAERAGAPRVVARRLRERGAIHHERGDHTAAETDRALATALLDGIGDDHEPHPAP</sequence>
<dbReference type="SUPFAM" id="SSF52540">
    <property type="entry name" value="P-loop containing nucleoside triphosphate hydrolases"/>
    <property type="match status" value="1"/>
</dbReference>
<dbReference type="PANTHER" id="PTHR47691">
    <property type="entry name" value="REGULATOR-RELATED"/>
    <property type="match status" value="1"/>
</dbReference>
<keyword evidence="2" id="KW-1185">Reference proteome</keyword>
<accession>A0A2S6GM18</accession>
<dbReference type="Proteomes" id="UP000239203">
    <property type="component" value="Unassembled WGS sequence"/>
</dbReference>
<dbReference type="RefSeq" id="WP_104480675.1">
    <property type="nucleotide sequence ID" value="NZ_CP154825.1"/>
</dbReference>
<protein>
    <recommendedName>
        <fullName evidence="3">NB-ARC domain-containing protein</fullName>
    </recommendedName>
</protein>